<evidence type="ECO:0000259" key="2">
    <source>
        <dbReference type="PROSITE" id="PS50102"/>
    </source>
</evidence>
<dbReference type="InterPro" id="IPR036691">
    <property type="entry name" value="Endo/exonu/phosph_ase_sf"/>
</dbReference>
<dbReference type="Proteomes" id="UP000215914">
    <property type="component" value="Chromosome 13"/>
</dbReference>
<sequence>MATRDKFKSIVWYDVPIKKNRNNNQYQNCNDSSDGVKFFVSNLPEKGSSADLKEVLSRIGDVQGIYIARKYDKLGKRFGFATFKVARNRVDLEERLKDVWIGSYKLFIVPARFIDGHKSSVDKGKKVDRMVHGEKVWKPVNEQMDHGNVDVQVGRDDMHFNVNQSEGVEKRSFRDTLLNKKMEATIPELVVHSEGKHLHELYESGIIVKVTSLAVLTSLKSRLKEGFKGECNICYLGGFSVLLSFENGVEKDRFLGSNDIWKDWFVSVDHWNGQNVTVDRIAWIKIFGLPIHIAEVEVYNNVAGLFGEVIEAAQYPEEGDISYAIVGVLIKSHERLSGKCKVLWKDCLFMVHVEEDMEEWVPDCVVDLEEEDDGVQDAQVEDDSSVLPHLNGVFVDSVGGVSVSKSGKRKGGRYSKKKGVICRSTSPLDKDRPKKRIREDNDLFDIDRFIFVNPAQVDAGFNGNEQVQEEEFVTPDLNASVSTSAVKQGVNKVYDGVGNVTVNREELIRREVEDTMLFAKDLGVTNMGRFEEPLVNVSQLESMLNVNLDRFWGRGDFDVDWVDTTGRSGGIVSMWDKKVFHKLSVHHRNVLVVHGVLKNCGVKVGMVNVYAPQKIEDKRVVWLELDRILQQDSSYWIVGGDFNCVHDRSERKSSKFNAASTNEFNEFLDGADLHEYGLRGRKFTFVSGNKCSRIDRIFVSLNFLNKWPNAEYRALARGKSDHSPLVLKVEYRNYGPKPFKFFNSWLERDGFEEVVSNAANRFSEDSVPDIFLLHKLKYIRGAILKWKSRYLKAEEEELHGIQVELEELDKEVENRDLTEDEQWTICEGNKRLREIEVFKQKDLRQKARVKWARDGDENSSFFHGVVNKRRVSNCIPGVMANGVWISKPTLVKCEVFSFFRNKFVEDMVERPKLVYEDLKTISEAEADYLVGSFTKKEVKEAVFECGSDKAPGPDGFNFRFIKRFWNLFEDDFMKIFHHFHESGSISRGVGSSFITLIPKVENPVGLGEYRPINLIGVISKVISKVLTNRLKTVMDSVTHETQTAFLSGRYILDGPMIISEVMSWAKRRGKELFMFKIDFEKAYDNVNWDFLMSIMKQMRFPDRWCDWIYGVLASAASSVLVNGSPTFEFSCSKGIRQGDPISPFLFIFVM</sequence>
<proteinExistence type="predicted"/>
<dbReference type="Pfam" id="PF00076">
    <property type="entry name" value="RRM_1"/>
    <property type="match status" value="1"/>
</dbReference>
<dbReference type="Gene3D" id="3.60.10.10">
    <property type="entry name" value="Endonuclease/exonuclease/phosphatase"/>
    <property type="match status" value="1"/>
</dbReference>
<feature type="domain" description="Reverse transcriptase" evidence="3">
    <location>
        <begin position="978"/>
        <end position="1150"/>
    </location>
</feature>
<keyword evidence="4" id="KW-0808">Transferase</keyword>
<keyword evidence="1" id="KW-0694">RNA-binding</keyword>
<dbReference type="InterPro" id="IPR012677">
    <property type="entry name" value="Nucleotide-bd_a/b_plait_sf"/>
</dbReference>
<dbReference type="Pfam" id="PF03372">
    <property type="entry name" value="Exo_endo_phos"/>
    <property type="match status" value="1"/>
</dbReference>
<dbReference type="OMA" id="MANGVWI"/>
<dbReference type="Pfam" id="PF00078">
    <property type="entry name" value="RVT_1"/>
    <property type="match status" value="1"/>
</dbReference>
<dbReference type="SUPFAM" id="SSF56219">
    <property type="entry name" value="DNase I-like"/>
    <property type="match status" value="1"/>
</dbReference>
<dbReference type="InterPro" id="IPR005135">
    <property type="entry name" value="Endo/exonuclease/phosphatase"/>
</dbReference>
<evidence type="ECO:0000256" key="1">
    <source>
        <dbReference type="PROSITE-ProRule" id="PRU00176"/>
    </source>
</evidence>
<dbReference type="STRING" id="4232.A0A251SSG8"/>
<dbReference type="InterPro" id="IPR035979">
    <property type="entry name" value="RBD_domain_sf"/>
</dbReference>
<name>A0A251SSG8_HELAN</name>
<dbReference type="AlphaFoldDB" id="A0A251SSG8"/>
<dbReference type="InterPro" id="IPR043502">
    <property type="entry name" value="DNA/RNA_pol_sf"/>
</dbReference>
<dbReference type="GO" id="GO:0003964">
    <property type="term" value="F:RNA-directed DNA polymerase activity"/>
    <property type="evidence" value="ECO:0007669"/>
    <property type="project" value="UniProtKB-KW"/>
</dbReference>
<dbReference type="InterPro" id="IPR052343">
    <property type="entry name" value="Retrotransposon-Effector_Assoc"/>
</dbReference>
<dbReference type="Gene3D" id="3.30.70.330">
    <property type="match status" value="1"/>
</dbReference>
<evidence type="ECO:0000313" key="4">
    <source>
        <dbReference type="EMBL" id="OTG00471.1"/>
    </source>
</evidence>
<feature type="domain" description="RRM" evidence="2">
    <location>
        <begin position="36"/>
        <end position="113"/>
    </location>
</feature>
<keyword evidence="4" id="KW-0695">RNA-directed DNA polymerase</keyword>
<dbReference type="InterPro" id="IPR000504">
    <property type="entry name" value="RRM_dom"/>
</dbReference>
<evidence type="ECO:0000259" key="3">
    <source>
        <dbReference type="PROSITE" id="PS50878"/>
    </source>
</evidence>
<dbReference type="InterPro" id="IPR000477">
    <property type="entry name" value="RT_dom"/>
</dbReference>
<dbReference type="GO" id="GO:0003723">
    <property type="term" value="F:RNA binding"/>
    <property type="evidence" value="ECO:0007669"/>
    <property type="project" value="UniProtKB-UniRule"/>
</dbReference>
<dbReference type="SUPFAM" id="SSF54928">
    <property type="entry name" value="RNA-binding domain, RBD"/>
    <property type="match status" value="1"/>
</dbReference>
<keyword evidence="4" id="KW-0548">Nucleotidyltransferase</keyword>
<dbReference type="PANTHER" id="PTHR46890">
    <property type="entry name" value="NON-LTR RETROLELEMENT REVERSE TRANSCRIPTASE-LIKE PROTEIN-RELATED"/>
    <property type="match status" value="1"/>
</dbReference>
<dbReference type="CDD" id="cd01650">
    <property type="entry name" value="RT_nLTR_like"/>
    <property type="match status" value="1"/>
</dbReference>
<dbReference type="PANTHER" id="PTHR46890:SF50">
    <property type="entry name" value="RNA-DIRECTED DNA POLYMERASE, EUKARYOTA, REVERSE TRANSCRIPTASE ZINC-BINDING DOMAIN PROTEIN-RELATED"/>
    <property type="match status" value="1"/>
</dbReference>
<accession>A0A251SSG8</accession>
<dbReference type="SMART" id="SM00360">
    <property type="entry name" value="RRM"/>
    <property type="match status" value="1"/>
</dbReference>
<evidence type="ECO:0000313" key="5">
    <source>
        <dbReference type="Proteomes" id="UP000215914"/>
    </source>
</evidence>
<dbReference type="PROSITE" id="PS50102">
    <property type="entry name" value="RRM"/>
    <property type="match status" value="1"/>
</dbReference>
<dbReference type="InParanoid" id="A0A251SSG8"/>
<dbReference type="PROSITE" id="PS50878">
    <property type="entry name" value="RT_POL"/>
    <property type="match status" value="1"/>
</dbReference>
<gene>
    <name evidence="4" type="ORF">HannXRQ_Chr13g0391411</name>
</gene>
<protein>
    <submittedName>
        <fullName evidence="4">Putative RNA-directed DNA polymerase, eukaryota, Nucleotide-binding alpha-beta plait domain protein</fullName>
    </submittedName>
</protein>
<dbReference type="CDD" id="cd00590">
    <property type="entry name" value="RRM_SF"/>
    <property type="match status" value="1"/>
</dbReference>
<reference evidence="5" key="1">
    <citation type="journal article" date="2017" name="Nature">
        <title>The sunflower genome provides insights into oil metabolism, flowering and Asterid evolution.</title>
        <authorList>
            <person name="Badouin H."/>
            <person name="Gouzy J."/>
            <person name="Grassa C.J."/>
            <person name="Murat F."/>
            <person name="Staton S.E."/>
            <person name="Cottret L."/>
            <person name="Lelandais-Briere C."/>
            <person name="Owens G.L."/>
            <person name="Carrere S."/>
            <person name="Mayjonade B."/>
            <person name="Legrand L."/>
            <person name="Gill N."/>
            <person name="Kane N.C."/>
            <person name="Bowers J.E."/>
            <person name="Hubner S."/>
            <person name="Bellec A."/>
            <person name="Berard A."/>
            <person name="Berges H."/>
            <person name="Blanchet N."/>
            <person name="Boniface M.C."/>
            <person name="Brunel D."/>
            <person name="Catrice O."/>
            <person name="Chaidir N."/>
            <person name="Claudel C."/>
            <person name="Donnadieu C."/>
            <person name="Faraut T."/>
            <person name="Fievet G."/>
            <person name="Helmstetter N."/>
            <person name="King M."/>
            <person name="Knapp S.J."/>
            <person name="Lai Z."/>
            <person name="Le Paslier M.C."/>
            <person name="Lippi Y."/>
            <person name="Lorenzon L."/>
            <person name="Mandel J.R."/>
            <person name="Marage G."/>
            <person name="Marchand G."/>
            <person name="Marquand E."/>
            <person name="Bret-Mestries E."/>
            <person name="Morien E."/>
            <person name="Nambeesan S."/>
            <person name="Nguyen T."/>
            <person name="Pegot-Espagnet P."/>
            <person name="Pouilly N."/>
            <person name="Raftis F."/>
            <person name="Sallet E."/>
            <person name="Schiex T."/>
            <person name="Thomas J."/>
            <person name="Vandecasteele C."/>
            <person name="Vares D."/>
            <person name="Vear F."/>
            <person name="Vautrin S."/>
            <person name="Crespi M."/>
            <person name="Mangin B."/>
            <person name="Burke J.M."/>
            <person name="Salse J."/>
            <person name="Munos S."/>
            <person name="Vincourt P."/>
            <person name="Rieseberg L.H."/>
            <person name="Langlade N.B."/>
        </authorList>
    </citation>
    <scope>NUCLEOTIDE SEQUENCE [LARGE SCALE GENOMIC DNA]</scope>
    <source>
        <strain evidence="5">cv. SF193</strain>
    </source>
</reference>
<dbReference type="SUPFAM" id="SSF56672">
    <property type="entry name" value="DNA/RNA polymerases"/>
    <property type="match status" value="1"/>
</dbReference>
<keyword evidence="5" id="KW-1185">Reference proteome</keyword>
<organism evidence="4 5">
    <name type="scientific">Helianthus annuus</name>
    <name type="common">Common sunflower</name>
    <dbReference type="NCBI Taxonomy" id="4232"/>
    <lineage>
        <taxon>Eukaryota</taxon>
        <taxon>Viridiplantae</taxon>
        <taxon>Streptophyta</taxon>
        <taxon>Embryophyta</taxon>
        <taxon>Tracheophyta</taxon>
        <taxon>Spermatophyta</taxon>
        <taxon>Magnoliopsida</taxon>
        <taxon>eudicotyledons</taxon>
        <taxon>Gunneridae</taxon>
        <taxon>Pentapetalae</taxon>
        <taxon>asterids</taxon>
        <taxon>campanulids</taxon>
        <taxon>Asterales</taxon>
        <taxon>Asteraceae</taxon>
        <taxon>Asteroideae</taxon>
        <taxon>Heliantheae alliance</taxon>
        <taxon>Heliantheae</taxon>
        <taxon>Helianthus</taxon>
    </lineage>
</organism>
<dbReference type="EMBL" id="CM007902">
    <property type="protein sequence ID" value="OTG00471.1"/>
    <property type="molecule type" value="Genomic_DNA"/>
</dbReference>